<feature type="compositionally biased region" description="Basic and acidic residues" evidence="1">
    <location>
        <begin position="498"/>
        <end position="514"/>
    </location>
</feature>
<evidence type="ECO:0000313" key="4">
    <source>
        <dbReference type="Proteomes" id="UP001208570"/>
    </source>
</evidence>
<reference evidence="3" key="1">
    <citation type="journal article" date="2023" name="Mol. Biol. Evol.">
        <title>Third-Generation Sequencing Reveals the Adaptive Role of the Epigenome in Three Deep-Sea Polychaetes.</title>
        <authorList>
            <person name="Perez M."/>
            <person name="Aroh O."/>
            <person name="Sun Y."/>
            <person name="Lan Y."/>
            <person name="Juniper S.K."/>
            <person name="Young C.R."/>
            <person name="Angers B."/>
            <person name="Qian P.Y."/>
        </authorList>
    </citation>
    <scope>NUCLEOTIDE SEQUENCE</scope>
    <source>
        <strain evidence="3">P08H-3</strain>
    </source>
</reference>
<protein>
    <recommendedName>
        <fullName evidence="2">Ras-associating domain-containing protein</fullName>
    </recommendedName>
</protein>
<evidence type="ECO:0000256" key="1">
    <source>
        <dbReference type="SAM" id="MobiDB-lite"/>
    </source>
</evidence>
<evidence type="ECO:0000313" key="3">
    <source>
        <dbReference type="EMBL" id="KAK2146340.1"/>
    </source>
</evidence>
<dbReference type="InterPro" id="IPR000159">
    <property type="entry name" value="RA_dom"/>
</dbReference>
<feature type="region of interest" description="Disordered" evidence="1">
    <location>
        <begin position="496"/>
        <end position="527"/>
    </location>
</feature>
<dbReference type="InterPro" id="IPR029071">
    <property type="entry name" value="Ubiquitin-like_domsf"/>
</dbReference>
<sequence>MVTMSTTSVTPTKSRLDQQTAKFMAVKVDVSRFTSHSKSKAFVISNKTTSRDLADMVMRKLKVDDNNQKTCLLAEKPGGGKVLLDPDDRVLRYYGNHPRRAPIFELIPADSIDPIMLLTSLNPTSTRDDVDAIKAGNLSTSTRNGMTLPGYKNTDANSNVTVGDGFLTSTPNPECESAASTVDSGLMIHYEPYNGVEDLKRTRSKSFELARDNGCGGGCNRLDLSGNASDSGLMILNGNGPMGAAVEAWPATDLGLRDYPYRPSPQDGFQILQSKNSAWKPFDRHVSDGLLKGITERAHMLGSSVPDVSDRQPIGDGVRKVAVLRRRSLPRMSVSQEELNEKKRSVADLFAVKLRLFLDKSRRPPTEDVDATTKCVEKKSLLLSRIHCRGARDDDDAVSVTSQEVAEILSSASPLKPYEEEEDDVVSVNDDNSPNLKTKPDTPQHVFQPLANASPMSYDESPSPTRRTTSNQPPTIDSLVKESMITLTASNLSPRLQCSDRKPERRITRTDHSGSDPGVPRWIPQRTQSGRGVPLYTLLATHLLAPVMLQRSADTPSHFLGVRLCDVAYVKCVRHVLRHWEATSRQFSVDPKLTDNMLVAVGGIDRRSTFVITGKLFRGDIIVEVNGRTTLQMSAREVIGQMNRSEVVSLVVARSRLNVERAQSP</sequence>
<comment type="caution">
    <text evidence="3">The sequence shown here is derived from an EMBL/GenBank/DDBJ whole genome shotgun (WGS) entry which is preliminary data.</text>
</comment>
<name>A0AAD9J5P7_9ANNE</name>
<proteinExistence type="predicted"/>
<dbReference type="SUPFAM" id="SSF50156">
    <property type="entry name" value="PDZ domain-like"/>
    <property type="match status" value="1"/>
</dbReference>
<accession>A0AAD9J5P7</accession>
<feature type="region of interest" description="Disordered" evidence="1">
    <location>
        <begin position="411"/>
        <end position="475"/>
    </location>
</feature>
<dbReference type="Gene3D" id="2.30.42.10">
    <property type="match status" value="1"/>
</dbReference>
<evidence type="ECO:0000259" key="2">
    <source>
        <dbReference type="Pfam" id="PF00788"/>
    </source>
</evidence>
<dbReference type="AlphaFoldDB" id="A0AAD9J5P7"/>
<feature type="domain" description="Ras-associating" evidence="2">
    <location>
        <begin position="25"/>
        <end position="101"/>
    </location>
</feature>
<dbReference type="SUPFAM" id="SSF54236">
    <property type="entry name" value="Ubiquitin-like"/>
    <property type="match status" value="1"/>
</dbReference>
<dbReference type="InterPro" id="IPR036034">
    <property type="entry name" value="PDZ_sf"/>
</dbReference>
<dbReference type="GO" id="GO:0007165">
    <property type="term" value="P:signal transduction"/>
    <property type="evidence" value="ECO:0007669"/>
    <property type="project" value="InterPro"/>
</dbReference>
<organism evidence="3 4">
    <name type="scientific">Paralvinella palmiformis</name>
    <dbReference type="NCBI Taxonomy" id="53620"/>
    <lineage>
        <taxon>Eukaryota</taxon>
        <taxon>Metazoa</taxon>
        <taxon>Spiralia</taxon>
        <taxon>Lophotrochozoa</taxon>
        <taxon>Annelida</taxon>
        <taxon>Polychaeta</taxon>
        <taxon>Sedentaria</taxon>
        <taxon>Canalipalpata</taxon>
        <taxon>Terebellida</taxon>
        <taxon>Terebelliformia</taxon>
        <taxon>Alvinellidae</taxon>
        <taxon>Paralvinella</taxon>
    </lineage>
</organism>
<dbReference type="EMBL" id="JAODUP010000615">
    <property type="protein sequence ID" value="KAK2146340.1"/>
    <property type="molecule type" value="Genomic_DNA"/>
</dbReference>
<dbReference type="Pfam" id="PF00788">
    <property type="entry name" value="RA"/>
    <property type="match status" value="1"/>
</dbReference>
<gene>
    <name evidence="3" type="ORF">LSH36_615g01057</name>
</gene>
<dbReference type="Proteomes" id="UP001208570">
    <property type="component" value="Unassembled WGS sequence"/>
</dbReference>
<feature type="compositionally biased region" description="Polar residues" evidence="1">
    <location>
        <begin position="460"/>
        <end position="475"/>
    </location>
</feature>
<keyword evidence="4" id="KW-1185">Reference proteome</keyword>